<sequence>MIQDLWIGVVGGILSAAAVALLVRWNRRLIVPMRGSRHRRNLAVRMTRAGLSNFYASRADYGRYRNAARLSDYLAFARNRVLISAYWMAQGAEMEGVVDEIELLVRGPNKISFDIAIVDPTADYVDALARHLNVEREYLVSRVQGTLSSLWALRAKLAPDERQRFRVLVHRTVPMASLIALDPDSDSGRVQIDIKPYRAARQDSVSFEFAGKGSKVYDLLRLSTERLISDAVEFDPTVHRVTAASLDAAAEPRGVARPER</sequence>
<evidence type="ECO:0000313" key="2">
    <source>
        <dbReference type="EMBL" id="TQM82828.1"/>
    </source>
</evidence>
<proteinExistence type="predicted"/>
<reference evidence="2 3" key="1">
    <citation type="submission" date="2019-06" db="EMBL/GenBank/DDBJ databases">
        <title>Sequencing the genomes of 1000 actinobacteria strains.</title>
        <authorList>
            <person name="Klenk H.-P."/>
        </authorList>
    </citation>
    <scope>NUCLEOTIDE SEQUENCE [LARGE SCALE GENOMIC DNA]</scope>
    <source>
        <strain evidence="2 3">DSM 45456</strain>
    </source>
</reference>
<dbReference type="AlphaFoldDB" id="A0A543JJB4"/>
<dbReference type="RefSeq" id="WP_141980619.1">
    <property type="nucleotide sequence ID" value="NZ_VFPP01000001.1"/>
</dbReference>
<protein>
    <submittedName>
        <fullName evidence="2">Uncharacterized protein</fullName>
    </submittedName>
</protein>
<evidence type="ECO:0000256" key="1">
    <source>
        <dbReference type="SAM" id="Phobius"/>
    </source>
</evidence>
<keyword evidence="1" id="KW-0472">Membrane</keyword>
<dbReference type="OrthoDB" id="9853289at2"/>
<evidence type="ECO:0000313" key="3">
    <source>
        <dbReference type="Proteomes" id="UP000316628"/>
    </source>
</evidence>
<dbReference type="EMBL" id="VFPP01000001">
    <property type="protein sequence ID" value="TQM82828.1"/>
    <property type="molecule type" value="Genomic_DNA"/>
</dbReference>
<feature type="transmembrane region" description="Helical" evidence="1">
    <location>
        <begin position="6"/>
        <end position="25"/>
    </location>
</feature>
<keyword evidence="3" id="KW-1185">Reference proteome</keyword>
<organism evidence="2 3">
    <name type="scientific">Saccharothrix saharensis</name>
    <dbReference type="NCBI Taxonomy" id="571190"/>
    <lineage>
        <taxon>Bacteria</taxon>
        <taxon>Bacillati</taxon>
        <taxon>Actinomycetota</taxon>
        <taxon>Actinomycetes</taxon>
        <taxon>Pseudonocardiales</taxon>
        <taxon>Pseudonocardiaceae</taxon>
        <taxon>Saccharothrix</taxon>
    </lineage>
</organism>
<name>A0A543JJB4_9PSEU</name>
<gene>
    <name evidence="2" type="ORF">FHX81_5239</name>
</gene>
<dbReference type="Proteomes" id="UP000316628">
    <property type="component" value="Unassembled WGS sequence"/>
</dbReference>
<keyword evidence="1" id="KW-1133">Transmembrane helix</keyword>
<keyword evidence="1" id="KW-0812">Transmembrane</keyword>
<comment type="caution">
    <text evidence="2">The sequence shown here is derived from an EMBL/GenBank/DDBJ whole genome shotgun (WGS) entry which is preliminary data.</text>
</comment>
<accession>A0A543JJB4</accession>